<proteinExistence type="predicted"/>
<gene>
    <name evidence="3" type="ORF">PB01_03950</name>
</gene>
<organism evidence="3 4">
    <name type="scientific">Psychrobacillus glaciei</name>
    <dbReference type="NCBI Taxonomy" id="2283160"/>
    <lineage>
        <taxon>Bacteria</taxon>
        <taxon>Bacillati</taxon>
        <taxon>Bacillota</taxon>
        <taxon>Bacilli</taxon>
        <taxon>Bacillales</taxon>
        <taxon>Bacillaceae</taxon>
        <taxon>Psychrobacillus</taxon>
    </lineage>
</organism>
<dbReference type="EMBL" id="CP031223">
    <property type="protein sequence ID" value="QFF98038.1"/>
    <property type="molecule type" value="Genomic_DNA"/>
</dbReference>
<feature type="chain" id="PRO_5023803306" description="SbsC C-terminal domain-containing protein" evidence="1">
    <location>
        <begin position="29"/>
        <end position="414"/>
    </location>
</feature>
<protein>
    <recommendedName>
        <fullName evidence="2">SbsC C-terminal domain-containing protein</fullName>
    </recommendedName>
</protein>
<dbReference type="AlphaFoldDB" id="A0A5J6SJN7"/>
<sequence>MKKKKWKKSVVAVAIAASLLTNSNVSFAYSTIQETIDKAKIDMNEAANAYVKPAENGRIVSSQELYQVLKLAKENYKNARSLVIKSDRPNKEGILKELDTLYNEKLTKGLIPYMDAFNYVVKYLNPIMDEIKQAESEKDWVELEKAYQKLSVQLNTRTDILYRFTGKVTRDLLIEQYKKPANLKLDQLNVPVAIYEKVKEVETLTALGKTKEANKTLKTILPLIEKLPTEKTFPMIKELIKEIESTGKAAGLVILFPTSVSLTSNGNSENDKKNTDVGEGTTSNNAAARTVTTLINALPLPSKVNVSDGVAIYAARVAYEKLTTVQKAMVDITRLTEAEKVFEVVKDKAINEQQAKVVIFLIEELPVAVDIKVAHEAQIKEARATYEKLTSVQKALVGNITALEVAEQALMNCF</sequence>
<reference evidence="3 4" key="1">
    <citation type="submission" date="2018-07" db="EMBL/GenBank/DDBJ databases">
        <title>Complete genome sequence of Psychrobacillus sp. PB01, isolated from iceberg, and comparative genome analysis of Psychrobacillus strains.</title>
        <authorList>
            <person name="Lee P.C."/>
        </authorList>
    </citation>
    <scope>NUCLEOTIDE SEQUENCE [LARGE SCALE GENOMIC DNA]</scope>
    <source>
        <strain evidence="3 4">PB01</strain>
    </source>
</reference>
<dbReference type="Gene3D" id="1.20.58.780">
    <property type="match status" value="1"/>
</dbReference>
<dbReference type="KEGG" id="psyo:PB01_03950"/>
<dbReference type="OrthoDB" id="2742972at2"/>
<dbReference type="Pfam" id="PF18058">
    <property type="entry name" value="SbsC_C"/>
    <property type="match status" value="1"/>
</dbReference>
<dbReference type="Gene3D" id="1.20.58.790">
    <property type="match status" value="1"/>
</dbReference>
<dbReference type="InterPro" id="IPR041378">
    <property type="entry name" value="S-layer_SbsC_C"/>
</dbReference>
<dbReference type="Proteomes" id="UP000325517">
    <property type="component" value="Chromosome"/>
</dbReference>
<accession>A0A5J6SJN7</accession>
<keyword evidence="4" id="KW-1185">Reference proteome</keyword>
<keyword evidence="1" id="KW-0732">Signal</keyword>
<evidence type="ECO:0000313" key="4">
    <source>
        <dbReference type="Proteomes" id="UP000325517"/>
    </source>
</evidence>
<evidence type="ECO:0000259" key="2">
    <source>
        <dbReference type="Pfam" id="PF18058"/>
    </source>
</evidence>
<feature type="signal peptide" evidence="1">
    <location>
        <begin position="1"/>
        <end position="28"/>
    </location>
</feature>
<evidence type="ECO:0000256" key="1">
    <source>
        <dbReference type="SAM" id="SignalP"/>
    </source>
</evidence>
<name>A0A5J6SJN7_9BACI</name>
<feature type="domain" description="SbsC C-terminal" evidence="2">
    <location>
        <begin position="62"/>
        <end position="181"/>
    </location>
</feature>
<dbReference type="RefSeq" id="WP_151698985.1">
    <property type="nucleotide sequence ID" value="NZ_CP031223.1"/>
</dbReference>
<evidence type="ECO:0000313" key="3">
    <source>
        <dbReference type="EMBL" id="QFF98038.1"/>
    </source>
</evidence>